<accession>A0A0F9R0J2</accession>
<dbReference type="AlphaFoldDB" id="A0A0F9R0J2"/>
<sequence length="46" mass="5013">MSWVKLEGDTKDSIRAVLAFFACLALTGGAMLIVWAVSDLLKMVIQ</sequence>
<dbReference type="EMBL" id="LAZR01003391">
    <property type="protein sequence ID" value="KKN18841.1"/>
    <property type="molecule type" value="Genomic_DNA"/>
</dbReference>
<evidence type="ECO:0000256" key="1">
    <source>
        <dbReference type="SAM" id="Phobius"/>
    </source>
</evidence>
<organism evidence="2">
    <name type="scientific">marine sediment metagenome</name>
    <dbReference type="NCBI Taxonomy" id="412755"/>
    <lineage>
        <taxon>unclassified sequences</taxon>
        <taxon>metagenomes</taxon>
        <taxon>ecological metagenomes</taxon>
    </lineage>
</organism>
<feature type="transmembrane region" description="Helical" evidence="1">
    <location>
        <begin position="16"/>
        <end position="37"/>
    </location>
</feature>
<protein>
    <submittedName>
        <fullName evidence="2">Uncharacterized protein</fullName>
    </submittedName>
</protein>
<evidence type="ECO:0000313" key="2">
    <source>
        <dbReference type="EMBL" id="KKN18841.1"/>
    </source>
</evidence>
<keyword evidence="1" id="KW-1133">Transmembrane helix</keyword>
<comment type="caution">
    <text evidence="2">The sequence shown here is derived from an EMBL/GenBank/DDBJ whole genome shotgun (WGS) entry which is preliminary data.</text>
</comment>
<reference evidence="2" key="1">
    <citation type="journal article" date="2015" name="Nature">
        <title>Complex archaea that bridge the gap between prokaryotes and eukaryotes.</title>
        <authorList>
            <person name="Spang A."/>
            <person name="Saw J.H."/>
            <person name="Jorgensen S.L."/>
            <person name="Zaremba-Niedzwiedzka K."/>
            <person name="Martijn J."/>
            <person name="Lind A.E."/>
            <person name="van Eijk R."/>
            <person name="Schleper C."/>
            <person name="Guy L."/>
            <person name="Ettema T.J."/>
        </authorList>
    </citation>
    <scope>NUCLEOTIDE SEQUENCE</scope>
</reference>
<proteinExistence type="predicted"/>
<gene>
    <name evidence="2" type="ORF">LCGC14_0951820</name>
</gene>
<keyword evidence="1" id="KW-0472">Membrane</keyword>
<name>A0A0F9R0J2_9ZZZZ</name>
<keyword evidence="1" id="KW-0812">Transmembrane</keyword>